<dbReference type="PANTHER" id="PTHR34047:SF8">
    <property type="entry name" value="PROTEIN YKFC"/>
    <property type="match status" value="1"/>
</dbReference>
<dbReference type="CDD" id="cd01651">
    <property type="entry name" value="RT_G2_intron"/>
    <property type="match status" value="1"/>
</dbReference>
<comment type="similarity">
    <text evidence="1">Belongs to the bacterial reverse transcriptase family.</text>
</comment>
<protein>
    <submittedName>
        <fullName evidence="3">Reverse transcriptase domain-containing protein</fullName>
    </submittedName>
</protein>
<dbReference type="Proteomes" id="UP001595683">
    <property type="component" value="Unassembled WGS sequence"/>
</dbReference>
<dbReference type="InterPro" id="IPR000477">
    <property type="entry name" value="RT_dom"/>
</dbReference>
<evidence type="ECO:0000259" key="2">
    <source>
        <dbReference type="PROSITE" id="PS50878"/>
    </source>
</evidence>
<organism evidence="3 4">
    <name type="scientific">Novosphingobium pokkalii</name>
    <dbReference type="NCBI Taxonomy" id="1770194"/>
    <lineage>
        <taxon>Bacteria</taxon>
        <taxon>Pseudomonadati</taxon>
        <taxon>Pseudomonadota</taxon>
        <taxon>Alphaproteobacteria</taxon>
        <taxon>Sphingomonadales</taxon>
        <taxon>Sphingomonadaceae</taxon>
        <taxon>Novosphingobium</taxon>
    </lineage>
</organism>
<dbReference type="InterPro" id="IPR051083">
    <property type="entry name" value="GrpII_Intron_Splice-Mob/Def"/>
</dbReference>
<dbReference type="EMBL" id="JBHRYE010000048">
    <property type="protein sequence ID" value="MFC3673545.1"/>
    <property type="molecule type" value="Genomic_DNA"/>
</dbReference>
<dbReference type="PROSITE" id="PS50878">
    <property type="entry name" value="RT_POL"/>
    <property type="match status" value="1"/>
</dbReference>
<evidence type="ECO:0000256" key="1">
    <source>
        <dbReference type="ARBA" id="ARBA00034120"/>
    </source>
</evidence>
<comment type="caution">
    <text evidence="3">The sequence shown here is derived from an EMBL/GenBank/DDBJ whole genome shotgun (WGS) entry which is preliminary data.</text>
</comment>
<dbReference type="InterPro" id="IPR043502">
    <property type="entry name" value="DNA/RNA_pol_sf"/>
</dbReference>
<dbReference type="RefSeq" id="WP_191325916.1">
    <property type="nucleotide sequence ID" value="NZ_BMZP01000024.1"/>
</dbReference>
<proteinExistence type="inferred from homology"/>
<accession>A0ABV7V825</accession>
<dbReference type="SUPFAM" id="SSF56672">
    <property type="entry name" value="DNA/RNA polymerases"/>
    <property type="match status" value="1"/>
</dbReference>
<keyword evidence="3" id="KW-0695">RNA-directed DNA polymerase</keyword>
<feature type="domain" description="Reverse transcriptase" evidence="2">
    <location>
        <begin position="36"/>
        <end position="287"/>
    </location>
</feature>
<dbReference type="Pfam" id="PF00078">
    <property type="entry name" value="RVT_1"/>
    <property type="match status" value="1"/>
</dbReference>
<reference evidence="4" key="1">
    <citation type="journal article" date="2019" name="Int. J. Syst. Evol. Microbiol.">
        <title>The Global Catalogue of Microorganisms (GCM) 10K type strain sequencing project: providing services to taxonomists for standard genome sequencing and annotation.</title>
        <authorList>
            <consortium name="The Broad Institute Genomics Platform"/>
            <consortium name="The Broad Institute Genome Sequencing Center for Infectious Disease"/>
            <person name="Wu L."/>
            <person name="Ma J."/>
        </authorList>
    </citation>
    <scope>NUCLEOTIDE SEQUENCE [LARGE SCALE GENOMIC DNA]</scope>
    <source>
        <strain evidence="4">KCTC 42224</strain>
    </source>
</reference>
<keyword evidence="3" id="KW-0808">Transferase</keyword>
<keyword evidence="3" id="KW-0548">Nucleotidyltransferase</keyword>
<sequence>MLVDAWHAIRRNAETSQTVSTKQAAKDFGIDLPQNISRLQRRLRNGYQFAQAYGATPPKGGGKAGKRPIVVAPLEDRIVQRAILNVLQDAKDAPGVQRVLATPTSIGGIRGRGVDNAIALFDNCCGNGAKFVAGSDISGFFTKIPRKAVIDYVRRDTDDEAFVDLLERALTVELSNAALLSDEDRKLFPTGADGVAQGCPLSALAGNIVLEAFDQQMNAAGRGITCIRYIDDFILVGSTRSQVSKAMQSAKTHLATLGMDIYDPVANPDKAFIGAIGEPHVFLGYEIIPGQYRPSQRACDALIGRIDALLNGGRRSIRRAVEQKPLAPTERCYAQTIAAVDNTIRGWRGSYSAALCSTTFAKLDRVVEQRLNGFDQFFRSHTANANPSARRRALGVHLLEHC</sequence>
<dbReference type="PANTHER" id="PTHR34047">
    <property type="entry name" value="NUCLEAR INTRON MATURASE 1, MITOCHONDRIAL-RELATED"/>
    <property type="match status" value="1"/>
</dbReference>
<keyword evidence="4" id="KW-1185">Reference proteome</keyword>
<evidence type="ECO:0000313" key="3">
    <source>
        <dbReference type="EMBL" id="MFC3673545.1"/>
    </source>
</evidence>
<evidence type="ECO:0000313" key="4">
    <source>
        <dbReference type="Proteomes" id="UP001595683"/>
    </source>
</evidence>
<name>A0ABV7V825_9SPHN</name>
<dbReference type="GO" id="GO:0003964">
    <property type="term" value="F:RNA-directed DNA polymerase activity"/>
    <property type="evidence" value="ECO:0007669"/>
    <property type="project" value="UniProtKB-KW"/>
</dbReference>
<gene>
    <name evidence="3" type="ORF">ACFOOT_19155</name>
</gene>